<comment type="caution">
    <text evidence="4">The sequence shown here is derived from an EMBL/GenBank/DDBJ whole genome shotgun (WGS) entry which is preliminary data.</text>
</comment>
<proteinExistence type="predicted"/>
<feature type="domain" description="N-acetyltransferase" evidence="3">
    <location>
        <begin position="1"/>
        <end position="125"/>
    </location>
</feature>
<sequence>MTTTLRPAGPLQQTADGTRTRPYEVCVNSRPVGTVELGTSPVFGPSVGQIRDLCIAEPDRRRGRGTVAALAAEEVLRAWRCARVDVTLPADATAARRLAEALGYAERGRSMVKPLPEEPPALPDAGIRPMTDAEFADFVPTAVEGYASDLAARGVPEEQARSRSEESHRELLPDGLATEGAGLFTAADARGRAIGWLWTGRRDLPGEGRTGYVWSIEVAERARGRGVGRSLMRVAEQAVHADGARRIGLHVFSDNVPARRLYESLGYEVTQLHCHKPLV</sequence>
<name>A0A2S9PP82_9ACTN</name>
<gene>
    <name evidence="4" type="ORF">C6N75_26765</name>
</gene>
<evidence type="ECO:0000313" key="5">
    <source>
        <dbReference type="Proteomes" id="UP000239322"/>
    </source>
</evidence>
<dbReference type="PANTHER" id="PTHR43877">
    <property type="entry name" value="AMINOALKYLPHOSPHONATE N-ACETYLTRANSFERASE-RELATED-RELATED"/>
    <property type="match status" value="1"/>
</dbReference>
<dbReference type="EMBL" id="PVLV01000544">
    <property type="protein sequence ID" value="PRH76230.1"/>
    <property type="molecule type" value="Genomic_DNA"/>
</dbReference>
<evidence type="ECO:0000256" key="2">
    <source>
        <dbReference type="ARBA" id="ARBA00023315"/>
    </source>
</evidence>
<reference evidence="4 5" key="1">
    <citation type="submission" date="2018-03" db="EMBL/GenBank/DDBJ databases">
        <title>Novel Streptomyces sp. from soil.</title>
        <authorList>
            <person name="Tan G.Y.A."/>
            <person name="Lee Z.Y."/>
        </authorList>
    </citation>
    <scope>NUCLEOTIDE SEQUENCE [LARGE SCALE GENOMIC DNA]</scope>
    <source>
        <strain evidence="4 5">ST5x</strain>
    </source>
</reference>
<dbReference type="Pfam" id="PF00583">
    <property type="entry name" value="Acetyltransf_1"/>
    <property type="match status" value="2"/>
</dbReference>
<evidence type="ECO:0000259" key="3">
    <source>
        <dbReference type="PROSITE" id="PS51186"/>
    </source>
</evidence>
<protein>
    <submittedName>
        <fullName evidence="4">GNAT family N-acetyltransferase</fullName>
    </submittedName>
</protein>
<evidence type="ECO:0000313" key="4">
    <source>
        <dbReference type="EMBL" id="PRH76230.1"/>
    </source>
</evidence>
<organism evidence="4 5">
    <name type="scientific">Streptomyces solincola</name>
    <dbReference type="NCBI Taxonomy" id="2100817"/>
    <lineage>
        <taxon>Bacteria</taxon>
        <taxon>Bacillati</taxon>
        <taxon>Actinomycetota</taxon>
        <taxon>Actinomycetes</taxon>
        <taxon>Kitasatosporales</taxon>
        <taxon>Streptomycetaceae</taxon>
        <taxon>Streptomyces</taxon>
    </lineage>
</organism>
<feature type="domain" description="N-acetyltransferase" evidence="3">
    <location>
        <begin position="125"/>
        <end position="279"/>
    </location>
</feature>
<accession>A0A2S9PP82</accession>
<dbReference type="PROSITE" id="PS51186">
    <property type="entry name" value="GNAT"/>
    <property type="match status" value="2"/>
</dbReference>
<keyword evidence="5" id="KW-1185">Reference proteome</keyword>
<dbReference type="Proteomes" id="UP000239322">
    <property type="component" value="Unassembled WGS sequence"/>
</dbReference>
<keyword evidence="1 4" id="KW-0808">Transferase</keyword>
<dbReference type="InterPro" id="IPR050832">
    <property type="entry name" value="Bact_Acetyltransf"/>
</dbReference>
<dbReference type="Gene3D" id="3.40.630.30">
    <property type="match status" value="2"/>
</dbReference>
<dbReference type="GO" id="GO:0016747">
    <property type="term" value="F:acyltransferase activity, transferring groups other than amino-acyl groups"/>
    <property type="evidence" value="ECO:0007669"/>
    <property type="project" value="InterPro"/>
</dbReference>
<dbReference type="CDD" id="cd04301">
    <property type="entry name" value="NAT_SF"/>
    <property type="match status" value="1"/>
</dbReference>
<dbReference type="OrthoDB" id="3381976at2"/>
<dbReference type="SUPFAM" id="SSF55729">
    <property type="entry name" value="Acyl-CoA N-acyltransferases (Nat)"/>
    <property type="match status" value="2"/>
</dbReference>
<dbReference type="InterPro" id="IPR016181">
    <property type="entry name" value="Acyl_CoA_acyltransferase"/>
</dbReference>
<evidence type="ECO:0000256" key="1">
    <source>
        <dbReference type="ARBA" id="ARBA00022679"/>
    </source>
</evidence>
<keyword evidence="2" id="KW-0012">Acyltransferase</keyword>
<dbReference type="PANTHER" id="PTHR43877:SF2">
    <property type="entry name" value="AMINOALKYLPHOSPHONATE N-ACETYLTRANSFERASE-RELATED"/>
    <property type="match status" value="1"/>
</dbReference>
<dbReference type="RefSeq" id="WP_105871455.1">
    <property type="nucleotide sequence ID" value="NZ_PVLV01000544.1"/>
</dbReference>
<dbReference type="AlphaFoldDB" id="A0A2S9PP82"/>
<dbReference type="InterPro" id="IPR000182">
    <property type="entry name" value="GNAT_dom"/>
</dbReference>